<dbReference type="Pfam" id="PF05145">
    <property type="entry name" value="AbrB"/>
    <property type="match status" value="1"/>
</dbReference>
<evidence type="ECO:0000256" key="1">
    <source>
        <dbReference type="SAM" id="Phobius"/>
    </source>
</evidence>
<keyword evidence="3" id="KW-1185">Reference proteome</keyword>
<dbReference type="EMBL" id="CP151767">
    <property type="protein sequence ID" value="WZU67314.2"/>
    <property type="molecule type" value="Genomic_DNA"/>
</dbReference>
<feature type="transmembrane region" description="Helical" evidence="1">
    <location>
        <begin position="12"/>
        <end position="35"/>
    </location>
</feature>
<evidence type="ECO:0000313" key="2">
    <source>
        <dbReference type="EMBL" id="WZU67314.2"/>
    </source>
</evidence>
<sequence length="358" mass="36618">MGLGRHILMQRDAIRQIGVLAGLILAGALGAIVLALPIPLLTGPAIATTLGSLAGLRLNFPTGLRQTVFLAAGLAIGTTVTQDSISALARWPIAFAILAVAIVLLVILGARLMQILMRVDKRTALLAATPGHLSYVIALGEDMNMATSKIAVVQSIRLLALTLLVPFAARLSGIETGIGFEGGQRGIQNMSIPITLLCLAGALALTPLIAKLRIPAPPLLAGMIVGAGTQLTLGGGSLSHWIAWPALAAIGGLIGTRFAGIRPQDLRQSAMAGLAGTALAGCLTLAAAWLAKGIVDMPLLHVLVAFAPGGLETMTVMGSAIGANPGFVAAAHVGRLLLLSALIPFLVGRTEQPLPVQR</sequence>
<reference evidence="2 3" key="2">
    <citation type="submission" date="2024-08" db="EMBL/GenBank/DDBJ databases">
        <title>Phylogenomic analyses of a clade within the roseobacter group suggest taxonomic reassignments of species of the genera Aestuariivita, Citreicella, Loktanella, Nautella, Pelagibaca, Ruegeria, Thalassobius, Thiobacimonas and Tropicibacter, and the proposal o.</title>
        <authorList>
            <person name="Jeon C.O."/>
        </authorList>
    </citation>
    <scope>NUCLEOTIDE SEQUENCE [LARGE SCALE GENOMIC DNA]</scope>
    <source>
        <strain evidence="2 3">SS1-5</strain>
    </source>
</reference>
<feature type="transmembrane region" description="Helical" evidence="1">
    <location>
        <begin position="241"/>
        <end position="259"/>
    </location>
</feature>
<keyword evidence="1" id="KW-0472">Membrane</keyword>
<dbReference type="PANTHER" id="PTHR38457:SF1">
    <property type="entry name" value="REGULATOR ABRB-RELATED"/>
    <property type="match status" value="1"/>
</dbReference>
<reference evidence="3" key="1">
    <citation type="submission" date="2024-04" db="EMBL/GenBank/DDBJ databases">
        <title>Phylogenomic analyses of a clade within the roseobacter group suggest taxonomic reassignments of species of the genera Aestuariivita, Citreicella, Loktanella, Nautella, Pelagibaca, Ruegeria, Thalassobius, Thiobacimonas and Tropicibacter, and the proposal o.</title>
        <authorList>
            <person name="Jeon C.O."/>
        </authorList>
    </citation>
    <scope>NUCLEOTIDE SEQUENCE [LARGE SCALE GENOMIC DNA]</scope>
    <source>
        <strain evidence="3">SS1-5</strain>
    </source>
</reference>
<dbReference type="RefSeq" id="WP_373635163.1">
    <property type="nucleotide sequence ID" value="NZ_CP151767.2"/>
</dbReference>
<name>A0AAN0M9Q4_9RHOB</name>
<keyword evidence="1" id="KW-1133">Transmembrane helix</keyword>
<accession>A0AAN0M9Q4</accession>
<dbReference type="KEGG" id="yrh:AABB31_20585"/>
<dbReference type="GO" id="GO:0016020">
    <property type="term" value="C:membrane"/>
    <property type="evidence" value="ECO:0007669"/>
    <property type="project" value="InterPro"/>
</dbReference>
<dbReference type="Proteomes" id="UP001470809">
    <property type="component" value="Chromosome"/>
</dbReference>
<dbReference type="AlphaFoldDB" id="A0AAN0M9Q4"/>
<evidence type="ECO:0000313" key="3">
    <source>
        <dbReference type="Proteomes" id="UP001470809"/>
    </source>
</evidence>
<organism evidence="2 3">
    <name type="scientific">Yoonia rhodophyticola</name>
    <dbReference type="NCBI Taxonomy" id="3137370"/>
    <lineage>
        <taxon>Bacteria</taxon>
        <taxon>Pseudomonadati</taxon>
        <taxon>Pseudomonadota</taxon>
        <taxon>Alphaproteobacteria</taxon>
        <taxon>Rhodobacterales</taxon>
        <taxon>Paracoccaceae</taxon>
        <taxon>Yoonia</taxon>
    </lineage>
</organism>
<proteinExistence type="predicted"/>
<feature type="transmembrane region" description="Helical" evidence="1">
    <location>
        <begin position="190"/>
        <end position="210"/>
    </location>
</feature>
<feature type="transmembrane region" description="Helical" evidence="1">
    <location>
        <begin position="91"/>
        <end position="110"/>
    </location>
</feature>
<dbReference type="PANTHER" id="PTHR38457">
    <property type="entry name" value="REGULATOR ABRB-RELATED"/>
    <property type="match status" value="1"/>
</dbReference>
<gene>
    <name evidence="2" type="ORF">AABB31_20585</name>
</gene>
<dbReference type="InterPro" id="IPR007820">
    <property type="entry name" value="AbrB_fam"/>
</dbReference>
<dbReference type="PIRSF" id="PIRSF038991">
    <property type="entry name" value="Protein_AbrB"/>
    <property type="match status" value="1"/>
</dbReference>
<feature type="transmembrane region" description="Helical" evidence="1">
    <location>
        <begin position="150"/>
        <end position="169"/>
    </location>
</feature>
<protein>
    <submittedName>
        <fullName evidence="2">AbrB family transcriptional regulator</fullName>
    </submittedName>
</protein>
<keyword evidence="1" id="KW-0812">Transmembrane</keyword>
<feature type="transmembrane region" description="Helical" evidence="1">
    <location>
        <begin position="327"/>
        <end position="348"/>
    </location>
</feature>
<dbReference type="GO" id="GO:0010468">
    <property type="term" value="P:regulation of gene expression"/>
    <property type="evidence" value="ECO:0007669"/>
    <property type="project" value="InterPro"/>
</dbReference>
<feature type="transmembrane region" description="Helical" evidence="1">
    <location>
        <begin position="271"/>
        <end position="291"/>
    </location>
</feature>